<protein>
    <recommendedName>
        <fullName evidence="4">G domain-containing protein</fullName>
    </recommendedName>
</protein>
<dbReference type="SUPFAM" id="SSF52540">
    <property type="entry name" value="P-loop containing nucleoside triphosphate hydrolases"/>
    <property type="match status" value="2"/>
</dbReference>
<gene>
    <name evidence="2" type="ORF">NLJ89_g1187</name>
</gene>
<dbReference type="CDD" id="cd00882">
    <property type="entry name" value="Ras_like_GTPase"/>
    <property type="match status" value="1"/>
</dbReference>
<dbReference type="Proteomes" id="UP001148786">
    <property type="component" value="Unassembled WGS sequence"/>
</dbReference>
<keyword evidence="3" id="KW-1185">Reference proteome</keyword>
<dbReference type="AlphaFoldDB" id="A0A9W8N0L2"/>
<evidence type="ECO:0008006" key="4">
    <source>
        <dbReference type="Google" id="ProtNLM"/>
    </source>
</evidence>
<name>A0A9W8N0L2_9AGAR</name>
<accession>A0A9W8N0L2</accession>
<organism evidence="2 3">
    <name type="scientific">Agrocybe chaxingu</name>
    <dbReference type="NCBI Taxonomy" id="84603"/>
    <lineage>
        <taxon>Eukaryota</taxon>
        <taxon>Fungi</taxon>
        <taxon>Dikarya</taxon>
        <taxon>Basidiomycota</taxon>
        <taxon>Agaricomycotina</taxon>
        <taxon>Agaricomycetes</taxon>
        <taxon>Agaricomycetidae</taxon>
        <taxon>Agaricales</taxon>
        <taxon>Agaricineae</taxon>
        <taxon>Strophariaceae</taxon>
        <taxon>Agrocybe</taxon>
    </lineage>
</organism>
<dbReference type="OrthoDB" id="8954335at2759"/>
<sequence>MGTSSNSTKKEANPRRGETNEERAKKTEIVIPVIGPTGSGKSTFINVASRDANLKVGHGVHPCTTGISRVVIDPVPDSPELKNFRLVLLDTPGFDSTLEDDLGTAKLISDWKTRLGPNVILGGVLYLHDITTKRVTNAALRNLGFFSRIFGHDAIGKMILVTTNWEASVSGALERREMEMKSDHWKNLLENGAAVRRFHPISLSSAWDIIDTLLRRLDPPCSHDCAVIDVVIPILGLTGSGKSTSGTSRMQFVNVALGRDQVNVGHKATVCTTQPCRVVIDSQPDMPSINLKKDYRLVLIDTPGLDDVGYSNVEIVQQVVGCLSERRVEINICYNPAEFCLQRHPEATCPRRPLPP</sequence>
<evidence type="ECO:0000313" key="2">
    <source>
        <dbReference type="EMBL" id="KAJ3516334.1"/>
    </source>
</evidence>
<dbReference type="Gene3D" id="3.40.50.300">
    <property type="entry name" value="P-loop containing nucleotide triphosphate hydrolases"/>
    <property type="match status" value="2"/>
</dbReference>
<comment type="caution">
    <text evidence="2">The sequence shown here is derived from an EMBL/GenBank/DDBJ whole genome shotgun (WGS) entry which is preliminary data.</text>
</comment>
<feature type="region of interest" description="Disordered" evidence="1">
    <location>
        <begin position="1"/>
        <end position="26"/>
    </location>
</feature>
<dbReference type="InterPro" id="IPR027417">
    <property type="entry name" value="P-loop_NTPase"/>
</dbReference>
<evidence type="ECO:0000256" key="1">
    <source>
        <dbReference type="SAM" id="MobiDB-lite"/>
    </source>
</evidence>
<dbReference type="EMBL" id="JANKHO010000058">
    <property type="protein sequence ID" value="KAJ3516334.1"/>
    <property type="molecule type" value="Genomic_DNA"/>
</dbReference>
<feature type="compositionally biased region" description="Basic and acidic residues" evidence="1">
    <location>
        <begin position="8"/>
        <end position="26"/>
    </location>
</feature>
<proteinExistence type="predicted"/>
<evidence type="ECO:0000313" key="3">
    <source>
        <dbReference type="Proteomes" id="UP001148786"/>
    </source>
</evidence>
<reference evidence="2" key="1">
    <citation type="submission" date="2022-07" db="EMBL/GenBank/DDBJ databases">
        <title>Genome Sequence of Agrocybe chaxingu.</title>
        <authorList>
            <person name="Buettner E."/>
        </authorList>
    </citation>
    <scope>NUCLEOTIDE SEQUENCE</scope>
    <source>
        <strain evidence="2">MP-N11</strain>
    </source>
</reference>